<gene>
    <name evidence="2" type="ORF">NDU88_001265</name>
</gene>
<sequence length="82" mass="9265">MATTARRCREIAADDHSPSLFVKWRMGVCPRYCTIRAVTSKPFACTGMRRDEKTKRTADKLSEKLLESAPPQILGGPLHEFK</sequence>
<name>A0AAV7KP07_PLEWA</name>
<evidence type="ECO:0000313" key="3">
    <source>
        <dbReference type="Proteomes" id="UP001066276"/>
    </source>
</evidence>
<protein>
    <submittedName>
        <fullName evidence="2">Uncharacterized protein</fullName>
    </submittedName>
</protein>
<reference evidence="2" key="1">
    <citation type="journal article" date="2022" name="bioRxiv">
        <title>Sequencing and chromosome-scale assembly of the giantPleurodeles waltlgenome.</title>
        <authorList>
            <person name="Brown T."/>
            <person name="Elewa A."/>
            <person name="Iarovenko S."/>
            <person name="Subramanian E."/>
            <person name="Araus A.J."/>
            <person name="Petzold A."/>
            <person name="Susuki M."/>
            <person name="Suzuki K.-i.T."/>
            <person name="Hayashi T."/>
            <person name="Toyoda A."/>
            <person name="Oliveira C."/>
            <person name="Osipova E."/>
            <person name="Leigh N.D."/>
            <person name="Simon A."/>
            <person name="Yun M.H."/>
        </authorList>
    </citation>
    <scope>NUCLEOTIDE SEQUENCE</scope>
    <source>
        <strain evidence="2">20211129_DDA</strain>
        <tissue evidence="2">Liver</tissue>
    </source>
</reference>
<dbReference type="Proteomes" id="UP001066276">
    <property type="component" value="Chromosome 12"/>
</dbReference>
<dbReference type="EMBL" id="JANPWB010000016">
    <property type="protein sequence ID" value="KAJ1081081.1"/>
    <property type="molecule type" value="Genomic_DNA"/>
</dbReference>
<evidence type="ECO:0000313" key="2">
    <source>
        <dbReference type="EMBL" id="KAJ1081081.1"/>
    </source>
</evidence>
<organism evidence="2 3">
    <name type="scientific">Pleurodeles waltl</name>
    <name type="common">Iberian ribbed newt</name>
    <dbReference type="NCBI Taxonomy" id="8319"/>
    <lineage>
        <taxon>Eukaryota</taxon>
        <taxon>Metazoa</taxon>
        <taxon>Chordata</taxon>
        <taxon>Craniata</taxon>
        <taxon>Vertebrata</taxon>
        <taxon>Euteleostomi</taxon>
        <taxon>Amphibia</taxon>
        <taxon>Batrachia</taxon>
        <taxon>Caudata</taxon>
        <taxon>Salamandroidea</taxon>
        <taxon>Salamandridae</taxon>
        <taxon>Pleurodelinae</taxon>
        <taxon>Pleurodeles</taxon>
    </lineage>
</organism>
<evidence type="ECO:0000256" key="1">
    <source>
        <dbReference type="SAM" id="MobiDB-lite"/>
    </source>
</evidence>
<keyword evidence="3" id="KW-1185">Reference proteome</keyword>
<dbReference type="AlphaFoldDB" id="A0AAV7KP07"/>
<proteinExistence type="predicted"/>
<comment type="caution">
    <text evidence="2">The sequence shown here is derived from an EMBL/GenBank/DDBJ whole genome shotgun (WGS) entry which is preliminary data.</text>
</comment>
<feature type="region of interest" description="Disordered" evidence="1">
    <location>
        <begin position="63"/>
        <end position="82"/>
    </location>
</feature>
<accession>A0AAV7KP07</accession>